<organism evidence="3 4">
    <name type="scientific">Paramarasmius palmivorus</name>
    <dbReference type="NCBI Taxonomy" id="297713"/>
    <lineage>
        <taxon>Eukaryota</taxon>
        <taxon>Fungi</taxon>
        <taxon>Dikarya</taxon>
        <taxon>Basidiomycota</taxon>
        <taxon>Agaricomycotina</taxon>
        <taxon>Agaricomycetes</taxon>
        <taxon>Agaricomycetidae</taxon>
        <taxon>Agaricales</taxon>
        <taxon>Marasmiineae</taxon>
        <taxon>Marasmiaceae</taxon>
        <taxon>Paramarasmius</taxon>
    </lineage>
</organism>
<dbReference type="GO" id="GO:0005737">
    <property type="term" value="C:cytoplasm"/>
    <property type="evidence" value="ECO:0007669"/>
    <property type="project" value="TreeGrafter"/>
</dbReference>
<evidence type="ECO:0000256" key="1">
    <source>
        <dbReference type="SAM" id="Coils"/>
    </source>
</evidence>
<name>A0AAW0BDN7_9AGAR</name>
<feature type="region of interest" description="Disordered" evidence="2">
    <location>
        <begin position="594"/>
        <end position="628"/>
    </location>
</feature>
<sequence length="983" mass="112737">MADTDIPSLASGDEFTFVAAPGPLPNATMTSPLSDKSAQAAPSMPTSFLNAPISTSRKRPNSDDKGNSYPNQVRAVAGPSSEAIESERILRQAAEERCLKQSEELESLRSQIMTAIDDKRRLEQTNANQSEELQALSLQIEVTKNRVGHASQQEVEQERAQRKAAETRCQEQAKTLENIRQEISILEREKKSLEEKENKREVDIKDLRFQIQTLMDEKERVQAFPNRSQEEIEQEYISRQAAEAKYQEFTKTVENIKGKISALQHEKEALEEKNAEQDMNIKALRSQAEILREEKEQAQVSPKGIQDEMNAERALRLAAEDKCQAYNRQLVETRLQNATLVHEKELQEQTVDQQKREIKAMANEIRQINEKKNQERIEREELEERGRENVRVQVAFMTSENETLDKLNKELQKEILSLKQGNHACSMTLQTIIRERDEATRLSRQTRDECDELNERQEEMEVTVAIQSERLGILAQERDDALVELKRLQESAESGHTTQQLKEQEEQIAKLRAELDALRLHKEKAPSAREHNLHRPSSLPNNSPADSRLPGNRWYPDTSHDEPDDADREDEGLFASSATIQKIVDEAFQKFGAKLSQSSSTQPASTAPASPRKRKIEPKPGSDAYNKSIKHTAFGSMEAKTESQWRSAMRQIFLSRTGMHAVNAFQTYRPVADQIAEDYAKGIGAGPVGDQKYVLYFGDGWRTAKWTKQVIKNFIPDVIAKHASARIPGVCLSAPTIEACILDYVKQARVSWNRRKPRLHESGTRYETREEALARSRSQEEQRAISLRSYSRKSSVRFFVDFEPAKLILVLLKKYRERLEAVNELLKDTTLTSFTRNKWEMVQNIVVTLGNEGQSSDETDNENPDRPMVSSIPYYRRRIVSELLSELDGEWRRRQIQLARTSRKRVTTTLRPRHRGTKKSTRTLVRRLPQACYHRRFLRSLDVFERDVLDIQDLELPLLDRAAQHGSDTEPESAMETEVNVFR</sequence>
<feature type="coiled-coil region" evidence="1">
    <location>
        <begin position="91"/>
        <end position="203"/>
    </location>
</feature>
<proteinExistence type="predicted"/>
<evidence type="ECO:0000256" key="2">
    <source>
        <dbReference type="SAM" id="MobiDB-lite"/>
    </source>
</evidence>
<feature type="region of interest" description="Disordered" evidence="2">
    <location>
        <begin position="902"/>
        <end position="921"/>
    </location>
</feature>
<dbReference type="GO" id="GO:0016460">
    <property type="term" value="C:myosin II complex"/>
    <property type="evidence" value="ECO:0007669"/>
    <property type="project" value="TreeGrafter"/>
</dbReference>
<feature type="compositionally biased region" description="Basic and acidic residues" evidence="2">
    <location>
        <begin position="524"/>
        <end position="533"/>
    </location>
</feature>
<feature type="coiled-coil region" evidence="1">
    <location>
        <begin position="337"/>
        <end position="521"/>
    </location>
</feature>
<dbReference type="Proteomes" id="UP001383192">
    <property type="component" value="Unassembled WGS sequence"/>
</dbReference>
<dbReference type="GO" id="GO:0000146">
    <property type="term" value="F:microfilament motor activity"/>
    <property type="evidence" value="ECO:0007669"/>
    <property type="project" value="TreeGrafter"/>
</dbReference>
<dbReference type="GO" id="GO:0032982">
    <property type="term" value="C:myosin filament"/>
    <property type="evidence" value="ECO:0007669"/>
    <property type="project" value="TreeGrafter"/>
</dbReference>
<protein>
    <submittedName>
        <fullName evidence="3">Uncharacterized protein</fullName>
    </submittedName>
</protein>
<keyword evidence="4" id="KW-1185">Reference proteome</keyword>
<feature type="compositionally biased region" description="Polar residues" evidence="2">
    <location>
        <begin position="44"/>
        <end position="55"/>
    </location>
</feature>
<keyword evidence="1" id="KW-0175">Coiled coil</keyword>
<gene>
    <name evidence="3" type="ORF">VNI00_016474</name>
</gene>
<dbReference type="EMBL" id="JAYKXP010000129">
    <property type="protein sequence ID" value="KAK7024257.1"/>
    <property type="molecule type" value="Genomic_DNA"/>
</dbReference>
<feature type="coiled-coil region" evidence="1">
    <location>
        <begin position="239"/>
        <end position="301"/>
    </location>
</feature>
<dbReference type="GO" id="GO:0051015">
    <property type="term" value="F:actin filament binding"/>
    <property type="evidence" value="ECO:0007669"/>
    <property type="project" value="TreeGrafter"/>
</dbReference>
<reference evidence="3 4" key="1">
    <citation type="submission" date="2024-01" db="EMBL/GenBank/DDBJ databases">
        <title>A draft genome for a cacao thread blight-causing isolate of Paramarasmius palmivorus.</title>
        <authorList>
            <person name="Baruah I.K."/>
            <person name="Bukari Y."/>
            <person name="Amoako-Attah I."/>
            <person name="Meinhardt L.W."/>
            <person name="Bailey B.A."/>
            <person name="Cohen S.P."/>
        </authorList>
    </citation>
    <scope>NUCLEOTIDE SEQUENCE [LARGE SCALE GENOMIC DNA]</scope>
    <source>
        <strain evidence="3 4">GH-12</strain>
    </source>
</reference>
<comment type="caution">
    <text evidence="3">The sequence shown here is derived from an EMBL/GenBank/DDBJ whole genome shotgun (WGS) entry which is preliminary data.</text>
</comment>
<feature type="region of interest" description="Disordered" evidence="2">
    <location>
        <begin position="964"/>
        <end position="983"/>
    </location>
</feature>
<dbReference type="PANTHER" id="PTHR45615">
    <property type="entry name" value="MYOSIN HEAVY CHAIN, NON-MUSCLE"/>
    <property type="match status" value="1"/>
</dbReference>
<evidence type="ECO:0000313" key="3">
    <source>
        <dbReference type="EMBL" id="KAK7024257.1"/>
    </source>
</evidence>
<evidence type="ECO:0000313" key="4">
    <source>
        <dbReference type="Proteomes" id="UP001383192"/>
    </source>
</evidence>
<feature type="region of interest" description="Disordered" evidence="2">
    <location>
        <begin position="1"/>
        <end position="84"/>
    </location>
</feature>
<accession>A0AAW0BDN7</accession>
<dbReference type="PANTHER" id="PTHR45615:SF40">
    <property type="entry name" value="MYOSIN HEAVY CHAIN, NON-MUSCLE"/>
    <property type="match status" value="1"/>
</dbReference>
<dbReference type="AlphaFoldDB" id="A0AAW0BDN7"/>
<feature type="region of interest" description="Disordered" evidence="2">
    <location>
        <begin position="524"/>
        <end position="569"/>
    </location>
</feature>
<feature type="compositionally biased region" description="Polar residues" evidence="2">
    <location>
        <begin position="27"/>
        <end position="37"/>
    </location>
</feature>
<feature type="compositionally biased region" description="Low complexity" evidence="2">
    <location>
        <begin position="596"/>
        <end position="610"/>
    </location>
</feature>